<dbReference type="PROSITE" id="PS51000">
    <property type="entry name" value="HTH_DEOR_2"/>
    <property type="match status" value="1"/>
</dbReference>
<keyword evidence="6" id="KW-1185">Reference proteome</keyword>
<dbReference type="InterPro" id="IPR001034">
    <property type="entry name" value="DeoR_HTH"/>
</dbReference>
<dbReference type="PRINTS" id="PR00037">
    <property type="entry name" value="HTHLACR"/>
</dbReference>
<sequence>MDRLTPRQADILALARQHGRVDVDGLALHFTVTPQTIRKDLNELCDRRLLNRMHGGATYPSGVANYGYEARRMLAADGKRRIGLKAADLIPDHASIIINIGTTTEQVAMALRRHEGIMAVTNNINAANILREVQSAEVVIAGGLVRHSDGGVVGEAAVDFIRQFRVDYAIIGASAIDADGTLLDFDFREVKVAQAIIETARETILVADAMKFSRKAPVRIGHLEQIDVFVTDEPPPPEITEICLAAGVRLEIAAETSAEQSVA</sequence>
<evidence type="ECO:0000256" key="1">
    <source>
        <dbReference type="ARBA" id="ARBA00022491"/>
    </source>
</evidence>
<dbReference type="PANTHER" id="PTHR30363:SF4">
    <property type="entry name" value="GLYCEROL-3-PHOSPHATE REGULON REPRESSOR"/>
    <property type="match status" value="1"/>
</dbReference>
<dbReference type="Gene3D" id="3.40.50.1360">
    <property type="match status" value="1"/>
</dbReference>
<dbReference type="SMART" id="SM00420">
    <property type="entry name" value="HTH_DEOR"/>
    <property type="match status" value="1"/>
</dbReference>
<dbReference type="InterPro" id="IPR037171">
    <property type="entry name" value="NagB/RpiA_transferase-like"/>
</dbReference>
<dbReference type="PANTHER" id="PTHR30363">
    <property type="entry name" value="HTH-TYPE TRANSCRIPTIONAL REGULATOR SRLR-RELATED"/>
    <property type="match status" value="1"/>
</dbReference>
<name>A0ABQ5WD96_9HYPH</name>
<evidence type="ECO:0000313" key="5">
    <source>
        <dbReference type="EMBL" id="GLQ58093.1"/>
    </source>
</evidence>
<accession>A0ABQ5WD96</accession>
<dbReference type="SUPFAM" id="SSF46785">
    <property type="entry name" value="Winged helix' DNA-binding domain"/>
    <property type="match status" value="1"/>
</dbReference>
<reference evidence="6" key="1">
    <citation type="journal article" date="2019" name="Int. J. Syst. Evol. Microbiol.">
        <title>The Global Catalogue of Microorganisms (GCM) 10K type strain sequencing project: providing services to taxonomists for standard genome sequencing and annotation.</title>
        <authorList>
            <consortium name="The Broad Institute Genomics Platform"/>
            <consortium name="The Broad Institute Genome Sequencing Center for Infectious Disease"/>
            <person name="Wu L."/>
            <person name="Ma J."/>
        </authorList>
    </citation>
    <scope>NUCLEOTIDE SEQUENCE [LARGE SCALE GENOMIC DNA]</scope>
    <source>
        <strain evidence="6">NBRC 112416</strain>
    </source>
</reference>
<dbReference type="Pfam" id="PF08220">
    <property type="entry name" value="HTH_DeoR"/>
    <property type="match status" value="1"/>
</dbReference>
<proteinExistence type="predicted"/>
<evidence type="ECO:0000259" key="4">
    <source>
        <dbReference type="PROSITE" id="PS51000"/>
    </source>
</evidence>
<keyword evidence="3" id="KW-0804">Transcription</keyword>
<dbReference type="InterPro" id="IPR036390">
    <property type="entry name" value="WH_DNA-bd_sf"/>
</dbReference>
<dbReference type="InterPro" id="IPR050313">
    <property type="entry name" value="Carb_Metab_HTH_regulators"/>
</dbReference>
<evidence type="ECO:0000313" key="6">
    <source>
        <dbReference type="Proteomes" id="UP001156691"/>
    </source>
</evidence>
<dbReference type="SUPFAM" id="SSF100950">
    <property type="entry name" value="NagB/RpiA/CoA transferase-like"/>
    <property type="match status" value="1"/>
</dbReference>
<gene>
    <name evidence="5" type="ORF">GCM10010862_53520</name>
</gene>
<protein>
    <submittedName>
        <fullName evidence="5">DeoR family transcriptional regulator</fullName>
    </submittedName>
</protein>
<keyword evidence="2" id="KW-0805">Transcription regulation</keyword>
<evidence type="ECO:0000256" key="2">
    <source>
        <dbReference type="ARBA" id="ARBA00023015"/>
    </source>
</evidence>
<feature type="domain" description="HTH deoR-type" evidence="4">
    <location>
        <begin position="4"/>
        <end position="59"/>
    </location>
</feature>
<dbReference type="InterPro" id="IPR014036">
    <property type="entry name" value="DeoR-like_C"/>
</dbReference>
<dbReference type="Proteomes" id="UP001156691">
    <property type="component" value="Unassembled WGS sequence"/>
</dbReference>
<comment type="caution">
    <text evidence="5">The sequence shown here is derived from an EMBL/GenBank/DDBJ whole genome shotgun (WGS) entry which is preliminary data.</text>
</comment>
<dbReference type="SMART" id="SM01134">
    <property type="entry name" value="DeoRC"/>
    <property type="match status" value="1"/>
</dbReference>
<evidence type="ECO:0000256" key="3">
    <source>
        <dbReference type="ARBA" id="ARBA00023163"/>
    </source>
</evidence>
<keyword evidence="1" id="KW-0678">Repressor</keyword>
<dbReference type="EMBL" id="BSNS01000034">
    <property type="protein sequence ID" value="GLQ58093.1"/>
    <property type="molecule type" value="Genomic_DNA"/>
</dbReference>
<organism evidence="5 6">
    <name type="scientific">Devosia nitrariae</name>
    <dbReference type="NCBI Taxonomy" id="2071872"/>
    <lineage>
        <taxon>Bacteria</taxon>
        <taxon>Pseudomonadati</taxon>
        <taxon>Pseudomonadota</taxon>
        <taxon>Alphaproteobacteria</taxon>
        <taxon>Hyphomicrobiales</taxon>
        <taxon>Devosiaceae</taxon>
        <taxon>Devosia</taxon>
    </lineage>
</organism>
<dbReference type="Pfam" id="PF00455">
    <property type="entry name" value="DeoRC"/>
    <property type="match status" value="1"/>
</dbReference>